<dbReference type="InterPro" id="IPR009057">
    <property type="entry name" value="Homeodomain-like_sf"/>
</dbReference>
<feature type="compositionally biased region" description="Polar residues" evidence="1">
    <location>
        <begin position="36"/>
        <end position="45"/>
    </location>
</feature>
<feature type="compositionally biased region" description="Acidic residues" evidence="1">
    <location>
        <begin position="49"/>
        <end position="58"/>
    </location>
</feature>
<feature type="region of interest" description="Disordered" evidence="1">
    <location>
        <begin position="33"/>
        <end position="75"/>
    </location>
</feature>
<feature type="compositionally biased region" description="Acidic residues" evidence="1">
    <location>
        <begin position="9"/>
        <end position="19"/>
    </location>
</feature>
<dbReference type="EMBL" id="NKUJ01000138">
    <property type="protein sequence ID" value="RMJ12385.1"/>
    <property type="molecule type" value="Genomic_DNA"/>
</dbReference>
<dbReference type="InterPro" id="IPR001005">
    <property type="entry name" value="SANT/Myb"/>
</dbReference>
<dbReference type="Proteomes" id="UP000277212">
    <property type="component" value="Unassembled WGS sequence"/>
</dbReference>
<dbReference type="InterPro" id="IPR039601">
    <property type="entry name" value="Rrn5"/>
</dbReference>
<dbReference type="Gene3D" id="1.10.10.60">
    <property type="entry name" value="Homeodomain-like"/>
    <property type="match status" value="1"/>
</dbReference>
<organism evidence="2 3">
    <name type="scientific">Fusarium kuroshium</name>
    <dbReference type="NCBI Taxonomy" id="2010991"/>
    <lineage>
        <taxon>Eukaryota</taxon>
        <taxon>Fungi</taxon>
        <taxon>Dikarya</taxon>
        <taxon>Ascomycota</taxon>
        <taxon>Pezizomycotina</taxon>
        <taxon>Sordariomycetes</taxon>
        <taxon>Hypocreomycetidae</taxon>
        <taxon>Hypocreales</taxon>
        <taxon>Nectriaceae</taxon>
        <taxon>Fusarium</taxon>
        <taxon>Fusarium solani species complex</taxon>
    </lineage>
</organism>
<dbReference type="PANTHER" id="PTHR28079:SF1">
    <property type="entry name" value="RNA POLYMERASE I-SPECIFIC TRANSCRIPTION INITIATION FACTOR RRN5"/>
    <property type="match status" value="1"/>
</dbReference>
<evidence type="ECO:0000313" key="2">
    <source>
        <dbReference type="EMBL" id="RMJ12385.1"/>
    </source>
</evidence>
<evidence type="ECO:0000256" key="1">
    <source>
        <dbReference type="SAM" id="MobiDB-lite"/>
    </source>
</evidence>
<evidence type="ECO:0000313" key="3">
    <source>
        <dbReference type="Proteomes" id="UP000277212"/>
    </source>
</evidence>
<protein>
    <recommendedName>
        <fullName evidence="4">Myb-like domain-containing protein</fullName>
    </recommendedName>
</protein>
<dbReference type="STRING" id="2010991.A0A3M2S5B3"/>
<reference evidence="2 3" key="1">
    <citation type="submission" date="2017-06" db="EMBL/GenBank/DDBJ databases">
        <title>Comparative genomic analysis of Ambrosia Fusariam Clade fungi.</title>
        <authorList>
            <person name="Stajich J.E."/>
            <person name="Carrillo J."/>
            <person name="Kijimoto T."/>
            <person name="Eskalen A."/>
            <person name="O'Donnell K."/>
            <person name="Kasson M."/>
        </authorList>
    </citation>
    <scope>NUCLEOTIDE SEQUENCE [LARGE SCALE GENOMIC DNA]</scope>
    <source>
        <strain evidence="2">UCR3666</strain>
    </source>
</reference>
<dbReference type="PANTHER" id="PTHR28079">
    <property type="entry name" value="RNA POLYMERASE I-SPECIFIC TRANSCRIPTION INITIATION FACTOR RRN5"/>
    <property type="match status" value="1"/>
</dbReference>
<accession>A0A3M2S5B3</accession>
<dbReference type="AlphaFoldDB" id="A0A3M2S5B3"/>
<name>A0A3M2S5B3_9HYPO</name>
<comment type="caution">
    <text evidence="2">The sequence shown here is derived from an EMBL/GenBank/DDBJ whole genome shotgun (WGS) entry which is preliminary data.</text>
</comment>
<keyword evidence="3" id="KW-1185">Reference proteome</keyword>
<dbReference type="CDD" id="cd00167">
    <property type="entry name" value="SANT"/>
    <property type="match status" value="1"/>
</dbReference>
<dbReference type="SUPFAM" id="SSF46689">
    <property type="entry name" value="Homeodomain-like"/>
    <property type="match status" value="1"/>
</dbReference>
<proteinExistence type="predicted"/>
<dbReference type="GO" id="GO:0042790">
    <property type="term" value="P:nucleolar large rRNA transcription by RNA polymerase I"/>
    <property type="evidence" value="ECO:0007669"/>
    <property type="project" value="InterPro"/>
</dbReference>
<dbReference type="GO" id="GO:0001181">
    <property type="term" value="F:RNA polymerase I general transcription initiation factor activity"/>
    <property type="evidence" value="ECO:0007669"/>
    <property type="project" value="TreeGrafter"/>
</dbReference>
<evidence type="ECO:0008006" key="4">
    <source>
        <dbReference type="Google" id="ProtNLM"/>
    </source>
</evidence>
<dbReference type="GO" id="GO:0000500">
    <property type="term" value="C:RNA polymerase I upstream activating factor complex"/>
    <property type="evidence" value="ECO:0007669"/>
    <property type="project" value="InterPro"/>
</dbReference>
<feature type="region of interest" description="Disordered" evidence="1">
    <location>
        <begin position="1"/>
        <end position="21"/>
    </location>
</feature>
<dbReference type="OrthoDB" id="2240312at2759"/>
<sequence length="539" mass="61558">MEPGTDYDPLAEEGPDMGDAELRAQVAQGFLGEYGQNDSDVSGSIYSGDELDAGEDDQQSSLKRPAEEDPAPRVFKRHKGVLNTDYLNLLNIDIKDAAQRVCVVDEEGALDACQIGLTVWSTLEKKLFFEALARLGQGDLPGIASRIGTKSEVEVNHYLHVLQRAQLLRQREVRRSAIEFPEHPAAIELSQQCCHALEEAADAISVRQERKEEQREESKWGECWDITPKIARQLDNGENPEGQNLPFASLFHLHTWLGLSERIFMNSSIPSENWNFIDDSPPSMWATTFEDFHSLAVSITRRLVQTTIFLSMSRIRAKKEVMPSTRDIIRVEDVETAVASLGLKPNSLRFWNKCARRLRLEVYNKPPDRNEEADQEALNYDQIEGDLLGREEKAKRALEPTTVEELSDLSDEEVIDDSDFETAMIASHEEEAAINREAMEILQFSAADFPDTYRKKESLKNRIATERRQEQYAEERDQHVSRQAEAEMWDLLQKKPPIEIPKVYQPGSAQRTTLDVESIFTIGRDWRTQTRYRSEWESK</sequence>
<dbReference type="GO" id="GO:0006361">
    <property type="term" value="P:transcription initiation at RNA polymerase I promoter"/>
    <property type="evidence" value="ECO:0007669"/>
    <property type="project" value="TreeGrafter"/>
</dbReference>
<dbReference type="GO" id="GO:0000182">
    <property type="term" value="F:rDNA binding"/>
    <property type="evidence" value="ECO:0007669"/>
    <property type="project" value="TreeGrafter"/>
</dbReference>
<gene>
    <name evidence="2" type="ORF">CDV36_007979</name>
</gene>